<dbReference type="InterPro" id="IPR030400">
    <property type="entry name" value="Sedolisin_dom"/>
</dbReference>
<dbReference type="Gene3D" id="3.40.50.200">
    <property type="entry name" value="Peptidase S8/S53 domain"/>
    <property type="match status" value="1"/>
</dbReference>
<dbReference type="RefSeq" id="WP_133204241.1">
    <property type="nucleotide sequence ID" value="NZ_SMRU01000011.1"/>
</dbReference>
<keyword evidence="7" id="KW-0865">Zymogen</keyword>
<dbReference type="GO" id="GO:0008240">
    <property type="term" value="F:tripeptidyl-peptidase activity"/>
    <property type="evidence" value="ECO:0007669"/>
    <property type="project" value="TreeGrafter"/>
</dbReference>
<evidence type="ECO:0000256" key="7">
    <source>
        <dbReference type="ARBA" id="ARBA00023145"/>
    </source>
</evidence>
<dbReference type="OrthoDB" id="3480681at2"/>
<dbReference type="AlphaFoldDB" id="A0A4R5KMA4"/>
<feature type="compositionally biased region" description="Basic and acidic residues" evidence="8">
    <location>
        <begin position="13"/>
        <end position="27"/>
    </location>
</feature>
<comment type="caution">
    <text evidence="10">The sequence shown here is derived from an EMBL/GenBank/DDBJ whole genome shotgun (WGS) entry which is preliminary data.</text>
</comment>
<evidence type="ECO:0000256" key="6">
    <source>
        <dbReference type="ARBA" id="ARBA00022837"/>
    </source>
</evidence>
<dbReference type="InterPro" id="IPR036852">
    <property type="entry name" value="Peptidase_S8/S53_dom_sf"/>
</dbReference>
<protein>
    <submittedName>
        <fullName evidence="10">Peptidase S53</fullName>
    </submittedName>
</protein>
<dbReference type="EMBL" id="SMRU01000011">
    <property type="protein sequence ID" value="TDF96055.1"/>
    <property type="molecule type" value="Genomic_DNA"/>
</dbReference>
<keyword evidence="5" id="KW-0720">Serine protease</keyword>
<feature type="region of interest" description="Disordered" evidence="8">
    <location>
        <begin position="408"/>
        <end position="428"/>
    </location>
</feature>
<evidence type="ECO:0000259" key="9">
    <source>
        <dbReference type="PROSITE" id="PS51695"/>
    </source>
</evidence>
<dbReference type="GO" id="GO:0006508">
    <property type="term" value="P:proteolysis"/>
    <property type="evidence" value="ECO:0007669"/>
    <property type="project" value="UniProtKB-KW"/>
</dbReference>
<proteinExistence type="predicted"/>
<dbReference type="PANTHER" id="PTHR14218:SF15">
    <property type="entry name" value="TRIPEPTIDYL-PEPTIDASE 1"/>
    <property type="match status" value="1"/>
</dbReference>
<gene>
    <name evidence="10" type="ORF">E1809_10800</name>
</gene>
<dbReference type="Proteomes" id="UP000295511">
    <property type="component" value="Unassembled WGS sequence"/>
</dbReference>
<dbReference type="SUPFAM" id="SSF52743">
    <property type="entry name" value="Subtilisin-like"/>
    <property type="match status" value="1"/>
</dbReference>
<dbReference type="SUPFAM" id="SSF54897">
    <property type="entry name" value="Protease propeptides/inhibitors"/>
    <property type="match status" value="1"/>
</dbReference>
<comment type="cofactor">
    <cofactor evidence="1">
        <name>Ca(2+)</name>
        <dbReference type="ChEBI" id="CHEBI:29108"/>
    </cofactor>
</comment>
<dbReference type="Pfam" id="PF09286">
    <property type="entry name" value="Pro-kuma_activ"/>
    <property type="match status" value="1"/>
</dbReference>
<evidence type="ECO:0000256" key="1">
    <source>
        <dbReference type="ARBA" id="ARBA00001913"/>
    </source>
</evidence>
<dbReference type="SMART" id="SM00944">
    <property type="entry name" value="Pro-kuma_activ"/>
    <property type="match status" value="1"/>
</dbReference>
<dbReference type="GO" id="GO:0046872">
    <property type="term" value="F:metal ion binding"/>
    <property type="evidence" value="ECO:0007669"/>
    <property type="project" value="UniProtKB-KW"/>
</dbReference>
<sequence length="532" mass="54770">MSNQNSPETPNQEEPRKVPLPGSEREPAPGARDILGLVDPARRIEATVVLRRQEEMTEVPSSPISKDELASRYGASSDDLDLAVRTFAGLGLDIADADAASRRIRLEGTVEQLSSVFGTSLDELTSRAPDGNTVTHRHRTGGLHIPEVLDGVVVAVLGLDDRPQARAQFHAIPLAATGTSYTPPQLGMIYNFPSDTDGSGQVVAILELGGGFGQADLDAYFLGLGIPTPDISAVGVDGGANQPGQDPSGADGEVLLDIEVVGALAPKASIVVYFAPNTDAGFLDAIIAASHASPAPAAISISWGQSEDAWTAQARTAFDQAMADAAALGVTVTAAAGDNGSADGVTDHRDHADFPASSPHVLACGGTRLTADVQTGAISSETVWNDGPNSATGGGYSDVFPVPSWQSGVAGHAKHKPAPRNPGRGVPDVCGVADPQTGYRVRVDGKDMVIGGTSAVAPLWAALIARLAQASNRRFGLIQPLLYQNGTHPASGFHDITVGSNGSYRAGVGWDPCTGLGSPDGKALLQLVQSAS</sequence>
<evidence type="ECO:0000256" key="5">
    <source>
        <dbReference type="ARBA" id="ARBA00022825"/>
    </source>
</evidence>
<evidence type="ECO:0000313" key="10">
    <source>
        <dbReference type="EMBL" id="TDF96055.1"/>
    </source>
</evidence>
<feature type="domain" description="Peptidase S53" evidence="9">
    <location>
        <begin position="180"/>
        <end position="531"/>
    </location>
</feature>
<feature type="compositionally biased region" description="Polar residues" evidence="8">
    <location>
        <begin position="1"/>
        <end position="12"/>
    </location>
</feature>
<dbReference type="GO" id="GO:0004252">
    <property type="term" value="F:serine-type endopeptidase activity"/>
    <property type="evidence" value="ECO:0007669"/>
    <property type="project" value="InterPro"/>
</dbReference>
<evidence type="ECO:0000256" key="4">
    <source>
        <dbReference type="ARBA" id="ARBA00022801"/>
    </source>
</evidence>
<reference evidence="10 11" key="1">
    <citation type="submission" date="2019-03" db="EMBL/GenBank/DDBJ databases">
        <title>Whole genome sequence of Arthrobacter sp JH1-1.</title>
        <authorList>
            <person name="Trinh H.N."/>
        </authorList>
    </citation>
    <scope>NUCLEOTIDE SEQUENCE [LARGE SCALE GENOMIC DNA]</scope>
    <source>
        <strain evidence="10 11">JH1-1</strain>
    </source>
</reference>
<accession>A0A4R5KMA4</accession>
<evidence type="ECO:0000256" key="8">
    <source>
        <dbReference type="SAM" id="MobiDB-lite"/>
    </source>
</evidence>
<keyword evidence="2" id="KW-0645">Protease</keyword>
<dbReference type="InterPro" id="IPR015366">
    <property type="entry name" value="S53_propep"/>
</dbReference>
<keyword evidence="3" id="KW-0479">Metal-binding</keyword>
<keyword evidence="11" id="KW-1185">Reference proteome</keyword>
<evidence type="ECO:0000313" key="11">
    <source>
        <dbReference type="Proteomes" id="UP000295511"/>
    </source>
</evidence>
<name>A0A4R5KMA4_9MICC</name>
<evidence type="ECO:0000256" key="3">
    <source>
        <dbReference type="ARBA" id="ARBA00022723"/>
    </source>
</evidence>
<dbReference type="CDD" id="cd04056">
    <property type="entry name" value="Peptidases_S53"/>
    <property type="match status" value="1"/>
</dbReference>
<dbReference type="PANTHER" id="PTHR14218">
    <property type="entry name" value="PROTEASE S8 TRIPEPTIDYL PEPTIDASE I CLN2"/>
    <property type="match status" value="1"/>
</dbReference>
<feature type="region of interest" description="Disordered" evidence="8">
    <location>
        <begin position="1"/>
        <end position="33"/>
    </location>
</feature>
<organism evidence="10 11">
    <name type="scientific">Arthrobacter terricola</name>
    <dbReference type="NCBI Taxonomy" id="2547396"/>
    <lineage>
        <taxon>Bacteria</taxon>
        <taxon>Bacillati</taxon>
        <taxon>Actinomycetota</taxon>
        <taxon>Actinomycetes</taxon>
        <taxon>Micrococcales</taxon>
        <taxon>Micrococcaceae</taxon>
        <taxon>Arthrobacter</taxon>
    </lineage>
</organism>
<dbReference type="InterPro" id="IPR050819">
    <property type="entry name" value="Tripeptidyl-peptidase_I"/>
</dbReference>
<dbReference type="PROSITE" id="PS51695">
    <property type="entry name" value="SEDOLISIN"/>
    <property type="match status" value="1"/>
</dbReference>
<evidence type="ECO:0000256" key="2">
    <source>
        <dbReference type="ARBA" id="ARBA00022670"/>
    </source>
</evidence>
<keyword evidence="6" id="KW-0106">Calcium</keyword>
<keyword evidence="4" id="KW-0378">Hydrolase</keyword>